<dbReference type="PROSITE" id="PS51273">
    <property type="entry name" value="GATASE_TYPE_1"/>
    <property type="match status" value="1"/>
</dbReference>
<dbReference type="PANTHER" id="PTHR43235">
    <property type="entry name" value="GLUTAMINE AMIDOTRANSFERASE PB2B2.05-RELATED"/>
    <property type="match status" value="1"/>
</dbReference>
<organism evidence="1 2">
    <name type="scientific">Allocoprobacillus halotolerans</name>
    <dbReference type="NCBI Taxonomy" id="2944914"/>
    <lineage>
        <taxon>Bacteria</taxon>
        <taxon>Bacillati</taxon>
        <taxon>Bacillota</taxon>
        <taxon>Erysipelotrichia</taxon>
        <taxon>Erysipelotrichales</taxon>
        <taxon>Erysipelotrichaceae</taxon>
        <taxon>Allocoprobacillus</taxon>
    </lineage>
</organism>
<dbReference type="Proteomes" id="UP001060112">
    <property type="component" value="Chromosome"/>
</dbReference>
<evidence type="ECO:0000313" key="2">
    <source>
        <dbReference type="Proteomes" id="UP001060112"/>
    </source>
</evidence>
<dbReference type="GO" id="GO:0016787">
    <property type="term" value="F:hydrolase activity"/>
    <property type="evidence" value="ECO:0007669"/>
    <property type="project" value="UniProtKB-KW"/>
</dbReference>
<dbReference type="RefSeq" id="WP_290142013.1">
    <property type="nucleotide sequence ID" value="NZ_CP101620.1"/>
</dbReference>
<protein>
    <submittedName>
        <fullName evidence="1">Gamma-glutamyl-gamma-aminobutyrate hydrolase family protein</fullName>
    </submittedName>
</protein>
<keyword evidence="1" id="KW-0378">Hydrolase</keyword>
<dbReference type="CDD" id="cd01745">
    <property type="entry name" value="GATase1_2"/>
    <property type="match status" value="1"/>
</dbReference>
<dbReference type="SUPFAM" id="SSF52317">
    <property type="entry name" value="Class I glutamine amidotransferase-like"/>
    <property type="match status" value="1"/>
</dbReference>
<dbReference type="Pfam" id="PF07722">
    <property type="entry name" value="Peptidase_C26"/>
    <property type="match status" value="1"/>
</dbReference>
<sequence length="233" mass="26651">MKKRIGITCSEELKNDKYIFFINQDYVEAIKKAGGVPILLPIVSSQDIEEQLAMIDGLMVIGGCDVNPLLYNQNPLPLLGETDYPRDRYEISLIQKASQKKIPTLGICRGMQVMNVAFGGTLFQDLSYTPQKTFLHMQKERRECASHLIHIREESFLYSIFKEKAYANSFHHQAIDQLGEGLQTIAFSEDQVIEAIEHEFLPMWGIQFHPESMSASDQKMQEIFNKFVKNINA</sequence>
<dbReference type="InterPro" id="IPR044668">
    <property type="entry name" value="PuuD-like"/>
</dbReference>
<keyword evidence="2" id="KW-1185">Reference proteome</keyword>
<dbReference type="EMBL" id="CP101620">
    <property type="protein sequence ID" value="UTY40591.1"/>
    <property type="molecule type" value="Genomic_DNA"/>
</dbReference>
<gene>
    <name evidence="1" type="ORF">NMU03_07420</name>
</gene>
<dbReference type="PANTHER" id="PTHR43235:SF1">
    <property type="entry name" value="GLUTAMINE AMIDOTRANSFERASE PB2B2.05-RELATED"/>
    <property type="match status" value="1"/>
</dbReference>
<dbReference type="InterPro" id="IPR029062">
    <property type="entry name" value="Class_I_gatase-like"/>
</dbReference>
<accession>A0ABY5I8J8</accession>
<dbReference type="InterPro" id="IPR011697">
    <property type="entry name" value="Peptidase_C26"/>
</dbReference>
<name>A0ABY5I8J8_9FIRM</name>
<dbReference type="Gene3D" id="3.40.50.880">
    <property type="match status" value="1"/>
</dbReference>
<evidence type="ECO:0000313" key="1">
    <source>
        <dbReference type="EMBL" id="UTY40591.1"/>
    </source>
</evidence>
<reference evidence="1" key="1">
    <citation type="submission" date="2022-07" db="EMBL/GenBank/DDBJ databases">
        <title>Faecal culturing of patients with breast cancer.</title>
        <authorList>
            <person name="Teng N.M.Y."/>
            <person name="Kiu R."/>
            <person name="Evans R."/>
            <person name="Baker D.J."/>
            <person name="Zenner C."/>
            <person name="Robinson S.D."/>
            <person name="Hall L.J."/>
        </authorList>
    </citation>
    <scope>NUCLEOTIDE SEQUENCE</scope>
    <source>
        <strain evidence="1">LH1062</strain>
    </source>
</reference>
<proteinExistence type="predicted"/>